<evidence type="ECO:0000313" key="2">
    <source>
        <dbReference type="Proteomes" id="UP001597201"/>
    </source>
</evidence>
<keyword evidence="2" id="KW-1185">Reference proteome</keyword>
<sequence>MTKLVLLLLLIVFLSGCEEDSLTEIKYDGTGGISCLVDGMVLKNGPSDAICKFTILENGIIILEIMFFDNTSQWVFESVYLKIYDIHIDNIIGSTYYLAEKMNNSSYAVYEIGSLKYETNKNNVGDFTISYYDSEKKVIAGYFSFNARGNGEVKKIKFGRFDLPINELK</sequence>
<comment type="caution">
    <text evidence="1">The sequence shown here is derived from an EMBL/GenBank/DDBJ whole genome shotgun (WGS) entry which is preliminary data.</text>
</comment>
<dbReference type="EMBL" id="JBHTMY010000001">
    <property type="protein sequence ID" value="MFD1314013.1"/>
    <property type="molecule type" value="Genomic_DNA"/>
</dbReference>
<dbReference type="RefSeq" id="WP_377175214.1">
    <property type="nucleotide sequence ID" value="NZ_JBHTMY010000001.1"/>
</dbReference>
<dbReference type="Proteomes" id="UP001597201">
    <property type="component" value="Unassembled WGS sequence"/>
</dbReference>
<dbReference type="PROSITE" id="PS51257">
    <property type="entry name" value="PROKAR_LIPOPROTEIN"/>
    <property type="match status" value="1"/>
</dbReference>
<name>A0ABW3XXT0_9FLAO</name>
<organism evidence="1 2">
    <name type="scientific">Namhaeicola litoreus</name>
    <dbReference type="NCBI Taxonomy" id="1052145"/>
    <lineage>
        <taxon>Bacteria</taxon>
        <taxon>Pseudomonadati</taxon>
        <taxon>Bacteroidota</taxon>
        <taxon>Flavobacteriia</taxon>
        <taxon>Flavobacteriales</taxon>
        <taxon>Flavobacteriaceae</taxon>
        <taxon>Namhaeicola</taxon>
    </lineage>
</organism>
<gene>
    <name evidence="1" type="ORF">ACFQ39_00160</name>
</gene>
<accession>A0ABW3XXT0</accession>
<evidence type="ECO:0000313" key="1">
    <source>
        <dbReference type="EMBL" id="MFD1314013.1"/>
    </source>
</evidence>
<proteinExistence type="predicted"/>
<reference evidence="2" key="1">
    <citation type="journal article" date="2019" name="Int. J. Syst. Evol. Microbiol.">
        <title>The Global Catalogue of Microorganisms (GCM) 10K type strain sequencing project: providing services to taxonomists for standard genome sequencing and annotation.</title>
        <authorList>
            <consortium name="The Broad Institute Genomics Platform"/>
            <consortium name="The Broad Institute Genome Sequencing Center for Infectious Disease"/>
            <person name="Wu L."/>
            <person name="Ma J."/>
        </authorList>
    </citation>
    <scope>NUCLEOTIDE SEQUENCE [LARGE SCALE GENOMIC DNA]</scope>
    <source>
        <strain evidence="2">CCUG 61485</strain>
    </source>
</reference>
<protein>
    <submittedName>
        <fullName evidence="1">Uncharacterized protein</fullName>
    </submittedName>
</protein>